<evidence type="ECO:0000256" key="4">
    <source>
        <dbReference type="SAM" id="SignalP"/>
    </source>
</evidence>
<proteinExistence type="predicted"/>
<evidence type="ECO:0000256" key="3">
    <source>
        <dbReference type="SAM" id="MobiDB-lite"/>
    </source>
</evidence>
<feature type="region of interest" description="Disordered" evidence="3">
    <location>
        <begin position="395"/>
        <end position="430"/>
    </location>
</feature>
<evidence type="ECO:0000313" key="6">
    <source>
        <dbReference type="Proteomes" id="UP001165343"/>
    </source>
</evidence>
<evidence type="ECO:0000313" key="5">
    <source>
        <dbReference type="EMBL" id="MCL6679733.1"/>
    </source>
</evidence>
<reference evidence="5" key="1">
    <citation type="submission" date="2022-05" db="EMBL/GenBank/DDBJ databases">
        <authorList>
            <person name="Jo J.-H."/>
            <person name="Im W.-T."/>
        </authorList>
    </citation>
    <scope>NUCLEOTIDE SEQUENCE</scope>
    <source>
        <strain evidence="5">RG327</strain>
    </source>
</reference>
<dbReference type="PANTHER" id="PTHR42970:SF1">
    <property type="entry name" value="PECTATE LYASE C-RELATED"/>
    <property type="match status" value="1"/>
</dbReference>
<evidence type="ECO:0000256" key="1">
    <source>
        <dbReference type="ARBA" id="ARBA00022723"/>
    </source>
</evidence>
<protein>
    <submittedName>
        <fullName evidence="5">Pectate lyase</fullName>
    </submittedName>
</protein>
<dbReference type="Gene3D" id="2.160.20.10">
    <property type="entry name" value="Single-stranded right-handed beta-helix, Pectin lyase-like"/>
    <property type="match status" value="1"/>
</dbReference>
<keyword evidence="6" id="KW-1185">Reference proteome</keyword>
<keyword evidence="1" id="KW-0479">Metal-binding</keyword>
<dbReference type="InterPro" id="IPR011050">
    <property type="entry name" value="Pectin_lyase_fold/virulence"/>
</dbReference>
<dbReference type="GO" id="GO:0016829">
    <property type="term" value="F:lyase activity"/>
    <property type="evidence" value="ECO:0007669"/>
    <property type="project" value="UniProtKB-KW"/>
</dbReference>
<dbReference type="EMBL" id="JAMGBC010000001">
    <property type="protein sequence ID" value="MCL6679733.1"/>
    <property type="molecule type" value="Genomic_DNA"/>
</dbReference>
<sequence length="450" mass="47817">MKFHFSIALAAAFAAAACSQPAAGQVPAFPSAEGAGAFSLGGRGGRAIHVTNLNDSGPGSLRAAVEATGPRTIVFDVGGTIRLAKPLRVRNGRLTIAGQTAPGGGITLRDHVLGIAADDVVVRFIRVRLGDESKSVSDAIWLTNGSRIILDHVSASWGTDETLSASATYNRPRSDLRDVTVQWSVISESLCRSVNPEGWHCYGSLLNVGMGARLSFHHNLWAHHGGRSPRLGNSVPPPKDPAGAFFDFRSNVFYDWGGHQAGYSGGPGLVSFNFVDNAYLTGPATQNPNFFSQKGVPTSRGWFARNSIDGIIPADQWTRVLGAESRSMRLTGPAPAAAVSRDPAASAYERVLAHAGASLVRDSVDRRVIGSVRNRGGGLIDSQDQVGGWPQLHRGTPWADRDGDGMPDSWERQHGLNPASASDGVRDKDRDGYTNLEEWLNALAAPAMAR</sequence>
<name>A0ABT0RHL6_9SPHN</name>
<evidence type="ECO:0000256" key="2">
    <source>
        <dbReference type="ARBA" id="ARBA00023180"/>
    </source>
</evidence>
<dbReference type="PANTHER" id="PTHR42970">
    <property type="entry name" value="PECTATE LYASE C-RELATED"/>
    <property type="match status" value="1"/>
</dbReference>
<keyword evidence="5" id="KW-0456">Lyase</keyword>
<feature type="signal peptide" evidence="4">
    <location>
        <begin position="1"/>
        <end position="24"/>
    </location>
</feature>
<accession>A0ABT0RHL6</accession>
<keyword evidence="4" id="KW-0732">Signal</keyword>
<dbReference type="SUPFAM" id="SSF51126">
    <property type="entry name" value="Pectin lyase-like"/>
    <property type="match status" value="1"/>
</dbReference>
<feature type="compositionally biased region" description="Basic and acidic residues" evidence="3">
    <location>
        <begin position="399"/>
        <end position="414"/>
    </location>
</feature>
<organism evidence="5 6">
    <name type="scientific">Sphingomonas anseongensis</name>
    <dbReference type="NCBI Taxonomy" id="2908207"/>
    <lineage>
        <taxon>Bacteria</taxon>
        <taxon>Pseudomonadati</taxon>
        <taxon>Pseudomonadota</taxon>
        <taxon>Alphaproteobacteria</taxon>
        <taxon>Sphingomonadales</taxon>
        <taxon>Sphingomonadaceae</taxon>
        <taxon>Sphingomonas</taxon>
    </lineage>
</organism>
<dbReference type="InterPro" id="IPR012334">
    <property type="entry name" value="Pectin_lyas_fold"/>
</dbReference>
<dbReference type="InterPro" id="IPR052063">
    <property type="entry name" value="Polysaccharide_Lyase_1"/>
</dbReference>
<dbReference type="RefSeq" id="WP_249868615.1">
    <property type="nucleotide sequence ID" value="NZ_JAMGBC010000001.1"/>
</dbReference>
<dbReference type="Proteomes" id="UP001165343">
    <property type="component" value="Unassembled WGS sequence"/>
</dbReference>
<dbReference type="PROSITE" id="PS51257">
    <property type="entry name" value="PROKAR_LIPOPROTEIN"/>
    <property type="match status" value="1"/>
</dbReference>
<feature type="chain" id="PRO_5047371307" evidence="4">
    <location>
        <begin position="25"/>
        <end position="450"/>
    </location>
</feature>
<gene>
    <name evidence="5" type="ORF">LZ519_10475</name>
</gene>
<keyword evidence="2" id="KW-0325">Glycoprotein</keyword>
<comment type="caution">
    <text evidence="5">The sequence shown here is derived from an EMBL/GenBank/DDBJ whole genome shotgun (WGS) entry which is preliminary data.</text>
</comment>